<dbReference type="NCBIfam" id="NF005559">
    <property type="entry name" value="PRK07231.1"/>
    <property type="match status" value="1"/>
</dbReference>
<dbReference type="Pfam" id="PF13561">
    <property type="entry name" value="adh_short_C2"/>
    <property type="match status" value="1"/>
</dbReference>
<gene>
    <name evidence="3" type="ORF">LTR09_000293</name>
</gene>
<dbReference type="PROSITE" id="PS00061">
    <property type="entry name" value="ADH_SHORT"/>
    <property type="match status" value="1"/>
</dbReference>
<keyword evidence="4" id="KW-1185">Reference proteome</keyword>
<accession>A0AAJ0GJH8</accession>
<dbReference type="FunFam" id="3.40.50.720:FF:000084">
    <property type="entry name" value="Short-chain dehydrogenase reductase"/>
    <property type="match status" value="1"/>
</dbReference>
<proteinExistence type="inferred from homology"/>
<reference evidence="3" key="1">
    <citation type="submission" date="2023-04" db="EMBL/GenBank/DDBJ databases">
        <title>Black Yeasts Isolated from many extreme environments.</title>
        <authorList>
            <person name="Coleine C."/>
            <person name="Stajich J.E."/>
            <person name="Selbmann L."/>
        </authorList>
    </citation>
    <scope>NUCLEOTIDE SEQUENCE</scope>
    <source>
        <strain evidence="3">CCFEE 5312</strain>
    </source>
</reference>
<dbReference type="PRINTS" id="PR00080">
    <property type="entry name" value="SDRFAMILY"/>
</dbReference>
<dbReference type="EMBL" id="JAWDJX010000001">
    <property type="protein sequence ID" value="KAK3058728.1"/>
    <property type="molecule type" value="Genomic_DNA"/>
</dbReference>
<evidence type="ECO:0000256" key="2">
    <source>
        <dbReference type="ARBA" id="ARBA00022857"/>
    </source>
</evidence>
<dbReference type="GO" id="GO:0016616">
    <property type="term" value="F:oxidoreductase activity, acting on the CH-OH group of donors, NAD or NADP as acceptor"/>
    <property type="evidence" value="ECO:0007669"/>
    <property type="project" value="TreeGrafter"/>
</dbReference>
<dbReference type="InterPro" id="IPR036291">
    <property type="entry name" value="NAD(P)-bd_dom_sf"/>
</dbReference>
<comment type="similarity">
    <text evidence="1">Belongs to the short-chain dehydrogenases/reductases (SDR) family.</text>
</comment>
<sequence length="274" mass="28744">MVVNRQQTHTTTSQRFQDQVVLITGGTSGIGATTASLFLAQGAKLFNTDLEERNIKSSLGSKNVDFYKCDVSSPEDCEAAVKACVDIHGRIDILFHNAGILCQPAEVPDQDVALFQKVLLTNLGGLFYLSRAAIPYMRKQGKGSIIATASTSGLSGAMALSPYAASKAGIINLVKTMALDRAKDGIRINAVAPGYTNTPMTAPFAGLPALRDAMLSRIPMGRAAKPEEVGRAVLFLASEDASFTTGHVLPVDGGTSADCSGAPDTIKHLAAMQG</sequence>
<dbReference type="PANTHER" id="PTHR42760">
    <property type="entry name" value="SHORT-CHAIN DEHYDROGENASES/REDUCTASES FAMILY MEMBER"/>
    <property type="match status" value="1"/>
</dbReference>
<name>A0AAJ0GJH8_9PEZI</name>
<dbReference type="PRINTS" id="PR00081">
    <property type="entry name" value="GDHRDH"/>
</dbReference>
<evidence type="ECO:0000313" key="4">
    <source>
        <dbReference type="Proteomes" id="UP001271007"/>
    </source>
</evidence>
<dbReference type="AlphaFoldDB" id="A0AAJ0GJH8"/>
<organism evidence="3 4">
    <name type="scientific">Extremus antarcticus</name>
    <dbReference type="NCBI Taxonomy" id="702011"/>
    <lineage>
        <taxon>Eukaryota</taxon>
        <taxon>Fungi</taxon>
        <taxon>Dikarya</taxon>
        <taxon>Ascomycota</taxon>
        <taxon>Pezizomycotina</taxon>
        <taxon>Dothideomycetes</taxon>
        <taxon>Dothideomycetidae</taxon>
        <taxon>Mycosphaerellales</taxon>
        <taxon>Extremaceae</taxon>
        <taxon>Extremus</taxon>
    </lineage>
</organism>
<dbReference type="Gene3D" id="3.40.50.720">
    <property type="entry name" value="NAD(P)-binding Rossmann-like Domain"/>
    <property type="match status" value="1"/>
</dbReference>
<keyword evidence="2" id="KW-0521">NADP</keyword>
<evidence type="ECO:0000256" key="1">
    <source>
        <dbReference type="ARBA" id="ARBA00006484"/>
    </source>
</evidence>
<dbReference type="CDD" id="cd05233">
    <property type="entry name" value="SDR_c"/>
    <property type="match status" value="1"/>
</dbReference>
<dbReference type="SUPFAM" id="SSF51735">
    <property type="entry name" value="NAD(P)-binding Rossmann-fold domains"/>
    <property type="match status" value="1"/>
</dbReference>
<protein>
    <submittedName>
        <fullName evidence="3">Uncharacterized protein</fullName>
    </submittedName>
</protein>
<dbReference type="Proteomes" id="UP001271007">
    <property type="component" value="Unassembled WGS sequence"/>
</dbReference>
<comment type="caution">
    <text evidence="3">The sequence shown here is derived from an EMBL/GenBank/DDBJ whole genome shotgun (WGS) entry which is preliminary data.</text>
</comment>
<dbReference type="InterPro" id="IPR002347">
    <property type="entry name" value="SDR_fam"/>
</dbReference>
<dbReference type="InterPro" id="IPR020904">
    <property type="entry name" value="Sc_DH/Rdtase_CS"/>
</dbReference>
<evidence type="ECO:0000313" key="3">
    <source>
        <dbReference type="EMBL" id="KAK3058728.1"/>
    </source>
</evidence>